<dbReference type="GO" id="GO:0046872">
    <property type="term" value="F:metal ion binding"/>
    <property type="evidence" value="ECO:0007669"/>
    <property type="project" value="UniProtKB-UniRule"/>
</dbReference>
<evidence type="ECO:0000313" key="6">
    <source>
        <dbReference type="EMBL" id="POM85633.1"/>
    </source>
</evidence>
<evidence type="ECO:0000256" key="2">
    <source>
        <dbReference type="ARBA" id="ARBA00022723"/>
    </source>
</evidence>
<evidence type="ECO:0000313" key="7">
    <source>
        <dbReference type="Proteomes" id="UP000236928"/>
    </source>
</evidence>
<proteinExistence type="inferred from homology"/>
<name>A0A2P4Z6E4_9CRYT</name>
<dbReference type="GO" id="GO:0004128">
    <property type="term" value="F:cytochrome-b5 reductase activity, acting on NAD(P)H"/>
    <property type="evidence" value="ECO:0007669"/>
    <property type="project" value="TreeGrafter"/>
</dbReference>
<dbReference type="SUPFAM" id="SSF55856">
    <property type="entry name" value="Cytochrome b5-like heme/steroid binding domain"/>
    <property type="match status" value="1"/>
</dbReference>
<dbReference type="SMART" id="SM01117">
    <property type="entry name" value="Cyt-b5"/>
    <property type="match status" value="1"/>
</dbReference>
<feature type="domain" description="Cytochrome b5 heme-binding" evidence="5">
    <location>
        <begin position="148"/>
        <end position="224"/>
    </location>
</feature>
<evidence type="ECO:0000256" key="3">
    <source>
        <dbReference type="ARBA" id="ARBA00023004"/>
    </source>
</evidence>
<dbReference type="Gene3D" id="3.10.120.10">
    <property type="entry name" value="Cytochrome b5-like heme/steroid binding domain"/>
    <property type="match status" value="1"/>
</dbReference>
<dbReference type="InterPro" id="IPR036400">
    <property type="entry name" value="Cyt_B5-like_heme/steroid_sf"/>
</dbReference>
<accession>A0A2P4Z6E4</accession>
<reference evidence="6 7" key="1">
    <citation type="submission" date="2014-04" db="EMBL/GenBank/DDBJ databases">
        <title>Comparative Genomics of Cryptosporidium Species.</title>
        <authorList>
            <person name="Silva J.C."/>
            <person name="Su Q."/>
            <person name="Chalmers R."/>
            <person name="Chibucos M.C."/>
            <person name="Elwin K."/>
            <person name="Godinez A."/>
            <person name="Guo F."/>
            <person name="Huynh K."/>
            <person name="Orvis J."/>
            <person name="Ott S."/>
            <person name="Sadzewicz L."/>
            <person name="Sengamalay N."/>
            <person name="Shetty A."/>
            <person name="Sun M."/>
            <person name="Tallon L."/>
            <person name="Xiao L."/>
            <person name="Zhang H."/>
            <person name="Fraser C.M."/>
            <person name="Zhu G."/>
            <person name="Kissinger J."/>
            <person name="Widmer G."/>
        </authorList>
    </citation>
    <scope>NUCLEOTIDE SEQUENCE [LARGE SCALE GENOMIC DNA]</scope>
    <source>
        <strain evidence="6 7">UKMEL1</strain>
    </source>
</reference>
<dbReference type="GO" id="GO:0005737">
    <property type="term" value="C:cytoplasm"/>
    <property type="evidence" value="ECO:0007669"/>
    <property type="project" value="TreeGrafter"/>
</dbReference>
<comment type="caution">
    <text evidence="6">The sequence shown here is derived from an EMBL/GenBank/DDBJ whole genome shotgun (WGS) entry which is preliminary data.</text>
</comment>
<sequence>MLLGQACPSQMAGMGLKRSGLLVCKFAENEDLNLTWPGGQTKQSLINYLNKSIRTHGKFCGDDLLEIEVSYLEEDDKVCWRATTLDELVEDCAFNIIRVVKQGNPNKEMITESATKIKGLKEGKRSSINQARYMGLMKNQEGFAPKQCRPITKEELKTHNSEEDCWISYQGKVYDITKYLEFHPGGKEILLQFAGQDVSKACSHFHHWVNCERILQFSYVGNLTD</sequence>
<dbReference type="Proteomes" id="UP000236928">
    <property type="component" value="Unassembled WGS sequence"/>
</dbReference>
<evidence type="ECO:0000259" key="5">
    <source>
        <dbReference type="PROSITE" id="PS50255"/>
    </source>
</evidence>
<evidence type="ECO:0000256" key="1">
    <source>
        <dbReference type="ARBA" id="ARBA00022617"/>
    </source>
</evidence>
<keyword evidence="7" id="KW-1185">Reference proteome</keyword>
<dbReference type="AlphaFoldDB" id="A0A2P4Z6E4"/>
<dbReference type="GO" id="GO:0020037">
    <property type="term" value="F:heme binding"/>
    <property type="evidence" value="ECO:0007669"/>
    <property type="project" value="UniProtKB-UniRule"/>
</dbReference>
<dbReference type="Pfam" id="PF00173">
    <property type="entry name" value="Cyt-b5"/>
    <property type="match status" value="1"/>
</dbReference>
<dbReference type="InterPro" id="IPR001199">
    <property type="entry name" value="Cyt_B5-like_heme/steroid-bd"/>
</dbReference>
<dbReference type="PANTHER" id="PTHR46237">
    <property type="entry name" value="CYTOCHROME B5 REDUCTASE 4 FAMILY MEMBER"/>
    <property type="match status" value="1"/>
</dbReference>
<dbReference type="PROSITE" id="PS00191">
    <property type="entry name" value="CYTOCHROME_B5_1"/>
    <property type="match status" value="1"/>
</dbReference>
<dbReference type="PROSITE" id="PS50255">
    <property type="entry name" value="CYTOCHROME_B5_2"/>
    <property type="match status" value="1"/>
</dbReference>
<dbReference type="FunFam" id="3.10.120.10:FF:000007">
    <property type="entry name" value="Sulfite oxidase, mitochondrial"/>
    <property type="match status" value="1"/>
</dbReference>
<dbReference type="InterPro" id="IPR018506">
    <property type="entry name" value="Cyt_B5_heme-BS"/>
</dbReference>
<dbReference type="PANTHER" id="PTHR46237:SF1">
    <property type="entry name" value="CYTOCHROME B5 REDUCTASE 4"/>
    <property type="match status" value="1"/>
</dbReference>
<keyword evidence="3 4" id="KW-0408">Iron</keyword>
<protein>
    <submittedName>
        <fullName evidence="6">Cytochrome b5-like Heme/Steroid binding domain protein</fullName>
    </submittedName>
</protein>
<keyword evidence="1 4" id="KW-0349">Heme</keyword>
<dbReference type="PRINTS" id="PR00363">
    <property type="entry name" value="CYTOCHROMEB5"/>
</dbReference>
<comment type="similarity">
    <text evidence="4">Belongs to the cytochrome b5 family.</text>
</comment>
<dbReference type="EMBL" id="JIBK01000054">
    <property type="protein sequence ID" value="POM85633.1"/>
    <property type="molecule type" value="Genomic_DNA"/>
</dbReference>
<dbReference type="OrthoDB" id="260519at2759"/>
<dbReference type="InterPro" id="IPR051872">
    <property type="entry name" value="Cytochrome_b5/Flavoprotein_Rdt"/>
</dbReference>
<organism evidence="6 7">
    <name type="scientific">Cryptosporidium meleagridis</name>
    <dbReference type="NCBI Taxonomy" id="93969"/>
    <lineage>
        <taxon>Eukaryota</taxon>
        <taxon>Sar</taxon>
        <taxon>Alveolata</taxon>
        <taxon>Apicomplexa</taxon>
        <taxon>Conoidasida</taxon>
        <taxon>Coccidia</taxon>
        <taxon>Eucoccidiorida</taxon>
        <taxon>Eimeriorina</taxon>
        <taxon>Cryptosporidiidae</taxon>
        <taxon>Cryptosporidium</taxon>
    </lineage>
</organism>
<keyword evidence="2 4" id="KW-0479">Metal-binding</keyword>
<evidence type="ECO:0000256" key="4">
    <source>
        <dbReference type="RuleBase" id="RU362121"/>
    </source>
</evidence>
<gene>
    <name evidence="6" type="ORF">CmeUKMEL1_18395</name>
</gene>
<dbReference type="VEuPathDB" id="CryptoDB:CmeUKMEL1_18395"/>